<dbReference type="EnsemblMetazoa" id="LLOJ008643-RA">
    <property type="protein sequence ID" value="LLOJ008643-PA"/>
    <property type="gene ID" value="LLOJ008643"/>
</dbReference>
<protein>
    <submittedName>
        <fullName evidence="6">Putative tetraspanin 74f isoform a</fullName>
    </submittedName>
</protein>
<dbReference type="VEuPathDB" id="VectorBase:LLOJ008643"/>
<evidence type="ECO:0000256" key="1">
    <source>
        <dbReference type="ARBA" id="ARBA00004141"/>
    </source>
</evidence>
<dbReference type="Proteomes" id="UP000092461">
    <property type="component" value="Unassembled WGS sequence"/>
</dbReference>
<feature type="transmembrane region" description="Helical" evidence="5">
    <location>
        <begin position="357"/>
        <end position="388"/>
    </location>
</feature>
<dbReference type="VEuPathDB" id="VectorBase:LLONM1_009941"/>
<sequence length="392" mass="44179">MEGVCSYFIILFLIFVTMLIGGILGYVFREKVVQTMRQEMHSSLRLYGNRKTVTDAWDHTQRRLRCCGVEFYRDWTLHGRIPESCCQETFGGQRKPCVESPTPANIYNKGCYNVTATFIQDHAAIVGGAGIGVAILMIFAMATLPTTRYNEIYAQQTQTGHSDLPSYQASITNSANSDNTQVLPSTTVHSNYNLGDPPTYEEAIDPDAPPPSYDSLYGRVREVHRSSKGFLDFLKNIVILLLGTLGFTVILGATTIVPICMIIFGSIYLYDCPQGEYIPVYLLVGGGFGVIKQLLHLSTRVRSREQQVEEEMRQSSTQMLLNCFILGWFIIGSYWVYKEYEPNYDPTKGEFCNKSLYLFAFWLVTSIYITTGLVLFVLCFISIASVIAKRHT</sequence>
<organism evidence="7 8">
    <name type="scientific">Lutzomyia longipalpis</name>
    <name type="common">Sand fly</name>
    <dbReference type="NCBI Taxonomy" id="7200"/>
    <lineage>
        <taxon>Eukaryota</taxon>
        <taxon>Metazoa</taxon>
        <taxon>Ecdysozoa</taxon>
        <taxon>Arthropoda</taxon>
        <taxon>Hexapoda</taxon>
        <taxon>Insecta</taxon>
        <taxon>Pterygota</taxon>
        <taxon>Neoptera</taxon>
        <taxon>Endopterygota</taxon>
        <taxon>Diptera</taxon>
        <taxon>Nematocera</taxon>
        <taxon>Psychodoidea</taxon>
        <taxon>Psychodidae</taxon>
        <taxon>Lutzomyia</taxon>
        <taxon>Lutzomyia</taxon>
    </lineage>
</organism>
<dbReference type="EMBL" id="AJWK01029312">
    <property type="status" value="NOT_ANNOTATED_CDS"/>
    <property type="molecule type" value="Genomic_DNA"/>
</dbReference>
<evidence type="ECO:0000256" key="3">
    <source>
        <dbReference type="ARBA" id="ARBA00022989"/>
    </source>
</evidence>
<dbReference type="InterPro" id="IPR008952">
    <property type="entry name" value="Tetraspanin_EC2_sf"/>
</dbReference>
<dbReference type="EMBL" id="GITU01008920">
    <property type="protein sequence ID" value="MBC1177623.1"/>
    <property type="molecule type" value="Transcribed_RNA"/>
</dbReference>
<reference evidence="8" key="1">
    <citation type="submission" date="2012-05" db="EMBL/GenBank/DDBJ databases">
        <title>Whole Genome Assembly of Lutzomyia longipalpis.</title>
        <authorList>
            <person name="Richards S."/>
            <person name="Qu C."/>
            <person name="Dillon R."/>
            <person name="Worley K."/>
            <person name="Scherer S."/>
            <person name="Batterton M."/>
            <person name="Taylor A."/>
            <person name="Hawes A."/>
            <person name="Hernandez B."/>
            <person name="Kovar C."/>
            <person name="Mandapat C."/>
            <person name="Pham C."/>
            <person name="Qu C."/>
            <person name="Jing C."/>
            <person name="Bess C."/>
            <person name="Bandaranaike D."/>
            <person name="Ngo D."/>
            <person name="Ongeri F."/>
            <person name="Arias F."/>
            <person name="Lara F."/>
            <person name="Weissenberger G."/>
            <person name="Kamau G."/>
            <person name="Han H."/>
            <person name="Shen H."/>
            <person name="Dinh H."/>
            <person name="Khalil I."/>
            <person name="Jones J."/>
            <person name="Shafer J."/>
            <person name="Jayaseelan J."/>
            <person name="Quiroz J."/>
            <person name="Blankenburg K."/>
            <person name="Nguyen L."/>
            <person name="Jackson L."/>
            <person name="Francisco L."/>
            <person name="Tang L.-Y."/>
            <person name="Pu L.-L."/>
            <person name="Perales L."/>
            <person name="Lorensuhewa L."/>
            <person name="Munidasa M."/>
            <person name="Coyle M."/>
            <person name="Taylor M."/>
            <person name="Puazo M."/>
            <person name="Firestine M."/>
            <person name="Scheel M."/>
            <person name="Javaid M."/>
            <person name="Wang M."/>
            <person name="Li M."/>
            <person name="Tabassum N."/>
            <person name="Saada N."/>
            <person name="Osuji N."/>
            <person name="Aqrawi P."/>
            <person name="Fu Q."/>
            <person name="Thornton R."/>
            <person name="Raj R."/>
            <person name="Goodspeed R."/>
            <person name="Mata R."/>
            <person name="Najjar R."/>
            <person name="Gubbala S."/>
            <person name="Lee S."/>
            <person name="Denson S."/>
            <person name="Patil S."/>
            <person name="Macmil S."/>
            <person name="Qi S."/>
            <person name="Matskevitch T."/>
            <person name="Palculict T."/>
            <person name="Mathew T."/>
            <person name="Vee V."/>
            <person name="Velamala V."/>
            <person name="Korchina V."/>
            <person name="Cai W."/>
            <person name="Liu W."/>
            <person name="Dai W."/>
            <person name="Zou X."/>
            <person name="Zhu Y."/>
            <person name="Zhang Y."/>
            <person name="Wu Y.-Q."/>
            <person name="Xin Y."/>
            <person name="Nazarath L."/>
            <person name="Kovar C."/>
            <person name="Han Y."/>
            <person name="Muzny D."/>
            <person name="Gibbs R."/>
        </authorList>
    </citation>
    <scope>NUCLEOTIDE SEQUENCE [LARGE SCALE GENOMIC DNA]</scope>
    <source>
        <strain evidence="8">Jacobina</strain>
    </source>
</reference>
<evidence type="ECO:0000256" key="2">
    <source>
        <dbReference type="ARBA" id="ARBA00022692"/>
    </source>
</evidence>
<dbReference type="AlphaFoldDB" id="A0A1B0CUK8"/>
<dbReference type="PANTHER" id="PTHR33444">
    <property type="entry name" value="SI:DKEY-19B23.12-RELATED"/>
    <property type="match status" value="1"/>
</dbReference>
<reference evidence="7" key="3">
    <citation type="submission" date="2020-05" db="UniProtKB">
        <authorList>
            <consortium name="EnsemblMetazoa"/>
        </authorList>
    </citation>
    <scope>IDENTIFICATION</scope>
    <source>
        <strain evidence="7">Jacobina</strain>
    </source>
</reference>
<accession>A0A1B0CUK8</accession>
<dbReference type="Gene3D" id="1.10.1450.10">
    <property type="entry name" value="Tetraspanin"/>
    <property type="match status" value="1"/>
</dbReference>
<proteinExistence type="predicted"/>
<feature type="transmembrane region" description="Helical" evidence="5">
    <location>
        <begin position="280"/>
        <end position="298"/>
    </location>
</feature>
<feature type="transmembrane region" description="Helical" evidence="5">
    <location>
        <begin position="319"/>
        <end position="337"/>
    </location>
</feature>
<dbReference type="CDD" id="cd03165">
    <property type="entry name" value="NET-5_like_LEL"/>
    <property type="match status" value="1"/>
</dbReference>
<keyword evidence="4 5" id="KW-0472">Membrane</keyword>
<keyword evidence="8" id="KW-1185">Reference proteome</keyword>
<evidence type="ECO:0000256" key="4">
    <source>
        <dbReference type="ARBA" id="ARBA00023136"/>
    </source>
</evidence>
<keyword evidence="2 5" id="KW-0812">Transmembrane</keyword>
<name>A0A1B0CUK8_LUTLO</name>
<feature type="transmembrane region" description="Helical" evidence="5">
    <location>
        <begin position="6"/>
        <end position="28"/>
    </location>
</feature>
<evidence type="ECO:0000313" key="8">
    <source>
        <dbReference type="Proteomes" id="UP000092461"/>
    </source>
</evidence>
<evidence type="ECO:0000313" key="6">
    <source>
        <dbReference type="EMBL" id="MBC1177623.1"/>
    </source>
</evidence>
<comment type="subcellular location">
    <subcellularLocation>
        <location evidence="1">Membrane</location>
        <topology evidence="1">Multi-pass membrane protein</topology>
    </subcellularLocation>
</comment>
<dbReference type="InterPro" id="IPR018499">
    <property type="entry name" value="Tetraspanin/Peripherin"/>
</dbReference>
<evidence type="ECO:0000313" key="7">
    <source>
        <dbReference type="EnsemblMetazoa" id="LLOJ008643-PA"/>
    </source>
</evidence>
<feature type="transmembrane region" description="Helical" evidence="5">
    <location>
        <begin position="237"/>
        <end position="268"/>
    </location>
</feature>
<dbReference type="Pfam" id="PF00335">
    <property type="entry name" value="Tetraspanin"/>
    <property type="match status" value="1"/>
</dbReference>
<keyword evidence="3 5" id="KW-1133">Transmembrane helix</keyword>
<reference evidence="6" key="2">
    <citation type="journal article" date="2020" name="BMC">
        <title>Leishmania infection induces a limited differential gene expression in the sand fly midgut.</title>
        <authorList>
            <person name="Coutinho-Abreu I.V."/>
            <person name="Serafim T.D."/>
            <person name="Meneses C."/>
            <person name="Kamhawi S."/>
            <person name="Oliveira F."/>
            <person name="Valenzuela J.G."/>
        </authorList>
    </citation>
    <scope>NUCLEOTIDE SEQUENCE</scope>
    <source>
        <strain evidence="6">Jacobina</strain>
        <tissue evidence="6">Midgut</tissue>
    </source>
</reference>
<evidence type="ECO:0000256" key="5">
    <source>
        <dbReference type="SAM" id="Phobius"/>
    </source>
</evidence>
<dbReference type="InterPro" id="IPR040350">
    <property type="entry name" value="TMEM272"/>
</dbReference>
<dbReference type="GO" id="GO:0016020">
    <property type="term" value="C:membrane"/>
    <property type="evidence" value="ECO:0007669"/>
    <property type="project" value="UniProtKB-SubCell"/>
</dbReference>
<dbReference type="PANTHER" id="PTHR33444:SF2">
    <property type="entry name" value="MARVEL DOMAIN-CONTAINING PROTEIN"/>
    <property type="match status" value="1"/>
</dbReference>
<dbReference type="SUPFAM" id="SSF48652">
    <property type="entry name" value="Tetraspanin"/>
    <property type="match status" value="1"/>
</dbReference>